<comment type="caution">
    <text evidence="2">The sequence shown here is derived from an EMBL/GenBank/DDBJ whole genome shotgun (WGS) entry which is preliminary data.</text>
</comment>
<dbReference type="RefSeq" id="WP_119330494.1">
    <property type="nucleotide sequence ID" value="NZ_JBHSJH010000001.1"/>
</dbReference>
<dbReference type="Proteomes" id="UP001595926">
    <property type="component" value="Unassembled WGS sequence"/>
</dbReference>
<evidence type="ECO:0000256" key="1">
    <source>
        <dbReference type="SAM" id="Phobius"/>
    </source>
</evidence>
<organism evidence="2 3">
    <name type="scientific">Pseudofrancisella aestuarii</name>
    <dbReference type="NCBI Taxonomy" id="2670347"/>
    <lineage>
        <taxon>Bacteria</taxon>
        <taxon>Pseudomonadati</taxon>
        <taxon>Pseudomonadota</taxon>
        <taxon>Gammaproteobacteria</taxon>
        <taxon>Thiotrichales</taxon>
        <taxon>Francisellaceae</taxon>
        <taxon>Pseudofrancisella</taxon>
    </lineage>
</organism>
<feature type="transmembrane region" description="Helical" evidence="1">
    <location>
        <begin position="20"/>
        <end position="38"/>
    </location>
</feature>
<keyword evidence="1" id="KW-1133">Transmembrane helix</keyword>
<keyword evidence="1" id="KW-0472">Membrane</keyword>
<dbReference type="InterPro" id="IPR019935">
    <property type="entry name" value="CHP03546"/>
</dbReference>
<evidence type="ECO:0000313" key="2">
    <source>
        <dbReference type="EMBL" id="MFC4891774.1"/>
    </source>
</evidence>
<name>A0ABV9TA46_9GAMM</name>
<dbReference type="EMBL" id="JBHSJH010000001">
    <property type="protein sequence ID" value="MFC4891774.1"/>
    <property type="molecule type" value="Genomic_DNA"/>
</dbReference>
<sequence>MMKKIYNKLMSTIFSQTTPAQLLLVSILGFVFGFIPGFSYAPLLFILTIFLVLILRVNIGIFIIIALIAKALSFMIEGLSFGVGTFLIDGFAQPLFKKIVNTPVLAYAGFDYYLVTGAFVVSIILGVVVGLILAKIYKGFVSKMAKLQAENGLYTKITSKLSTKIASKILLGKNISKVDWQKMAKKRFLQPFRILGVTLVAIIVALIYMSPKLLETTLVSNIIKQQLSKANGATVDYKSINLDFSEAKLEIAGLGAANPSDLHEDRFYAESVSASLNMTGILTKHLVLDNVKLDGVKLNKERSSKGELYGEKTQAINPAVDENINNVKTISGDVNKLQQLNLDNYLNNAKTASKVAKGIKQGAEVLSNFKPSPKTTAKEQQNVAKEEAKTYGYANVRAESLETKKPMLTILNTYINNYEDFGNIFNVYLGNISTNPTLLGEPTTIKINTAKNDDINANVTISNKADTANNVEFKFKNLGNNLVKGLDIQNLKLNAKNASISGKGSWNFESGKNISFNIPLVVNLDGVTADFNGFDQKLQNLQLNALLSGDLNNTNFSIDKSSIDNILKSVNVQDVANNIIEKTGADEKTKQLIKNTKINGKSISEMNANDAQHLLNTQVNGKAVKDLNANDVKNIASGFGINI</sequence>
<feature type="transmembrane region" description="Helical" evidence="1">
    <location>
        <begin position="74"/>
        <end position="92"/>
    </location>
</feature>
<feature type="transmembrane region" description="Helical" evidence="1">
    <location>
        <begin position="44"/>
        <end position="67"/>
    </location>
</feature>
<keyword evidence="3" id="KW-1185">Reference proteome</keyword>
<reference evidence="3" key="1">
    <citation type="journal article" date="2019" name="Int. J. Syst. Evol. Microbiol.">
        <title>The Global Catalogue of Microorganisms (GCM) 10K type strain sequencing project: providing services to taxonomists for standard genome sequencing and annotation.</title>
        <authorList>
            <consortium name="The Broad Institute Genomics Platform"/>
            <consortium name="The Broad Institute Genome Sequencing Center for Infectious Disease"/>
            <person name="Wu L."/>
            <person name="Ma J."/>
        </authorList>
    </citation>
    <scope>NUCLEOTIDE SEQUENCE [LARGE SCALE GENOMIC DNA]</scope>
    <source>
        <strain evidence="3">CGMCC 1.13718</strain>
    </source>
</reference>
<gene>
    <name evidence="2" type="ORF">ACFPDQ_01755</name>
</gene>
<feature type="transmembrane region" description="Helical" evidence="1">
    <location>
        <begin position="192"/>
        <end position="210"/>
    </location>
</feature>
<evidence type="ECO:0000313" key="3">
    <source>
        <dbReference type="Proteomes" id="UP001595926"/>
    </source>
</evidence>
<accession>A0ABV9TA46</accession>
<protein>
    <submittedName>
        <fullName evidence="2">TIGR03546 family protein</fullName>
    </submittedName>
</protein>
<feature type="transmembrane region" description="Helical" evidence="1">
    <location>
        <begin position="112"/>
        <end position="134"/>
    </location>
</feature>
<dbReference type="NCBIfam" id="TIGR03546">
    <property type="entry name" value="TIGR03546 family protein"/>
    <property type="match status" value="1"/>
</dbReference>
<proteinExistence type="predicted"/>
<keyword evidence="1" id="KW-0812">Transmembrane</keyword>